<dbReference type="PROSITE" id="PS50043">
    <property type="entry name" value="HTH_LUXR_2"/>
    <property type="match status" value="1"/>
</dbReference>
<dbReference type="InterPro" id="IPR016032">
    <property type="entry name" value="Sig_transdc_resp-reg_C-effctor"/>
</dbReference>
<dbReference type="RefSeq" id="WP_079071469.1">
    <property type="nucleotide sequence ID" value="NZ_KQ948215.1"/>
</dbReference>
<dbReference type="PANTHER" id="PTHR16305">
    <property type="entry name" value="TESTICULAR SOLUBLE ADENYLYL CYCLASE"/>
    <property type="match status" value="1"/>
</dbReference>
<dbReference type="InterPro" id="IPR000792">
    <property type="entry name" value="Tscrpt_reg_LuxR_C"/>
</dbReference>
<proteinExistence type="predicted"/>
<keyword evidence="2" id="KW-0067">ATP-binding</keyword>
<dbReference type="Pfam" id="PF00196">
    <property type="entry name" value="GerE"/>
    <property type="match status" value="1"/>
</dbReference>
<dbReference type="InterPro" id="IPR036388">
    <property type="entry name" value="WH-like_DNA-bd_sf"/>
</dbReference>
<dbReference type="OrthoDB" id="3178131at2"/>
<name>A0A101P145_9ACTN</name>
<dbReference type="EMBL" id="LMWN01000036">
    <property type="protein sequence ID" value="KUN02973.1"/>
    <property type="molecule type" value="Genomic_DNA"/>
</dbReference>
<dbReference type="InterPro" id="IPR041664">
    <property type="entry name" value="AAA_16"/>
</dbReference>
<dbReference type="Gene3D" id="1.10.10.10">
    <property type="entry name" value="Winged helix-like DNA-binding domain superfamily/Winged helix DNA-binding domain"/>
    <property type="match status" value="1"/>
</dbReference>
<comment type="caution">
    <text evidence="4">The sequence shown here is derived from an EMBL/GenBank/DDBJ whole genome shotgun (WGS) entry which is preliminary data.</text>
</comment>
<keyword evidence="1" id="KW-0547">Nucleotide-binding</keyword>
<dbReference type="PANTHER" id="PTHR16305:SF28">
    <property type="entry name" value="GUANYLATE CYCLASE DOMAIN-CONTAINING PROTEIN"/>
    <property type="match status" value="1"/>
</dbReference>
<dbReference type="STRING" id="67386.AQI95_25980"/>
<dbReference type="SUPFAM" id="SSF52540">
    <property type="entry name" value="P-loop containing nucleoside triphosphate hydrolases"/>
    <property type="match status" value="1"/>
</dbReference>
<dbReference type="SUPFAM" id="SSF46894">
    <property type="entry name" value="C-terminal effector domain of the bipartite response regulators"/>
    <property type="match status" value="1"/>
</dbReference>
<evidence type="ECO:0000256" key="1">
    <source>
        <dbReference type="ARBA" id="ARBA00022741"/>
    </source>
</evidence>
<sequence length="943" mass="103805">MTRGEGRPAAGGVLIERDRQLAPVQAWLADPRPTVGQVLLLEGTVGAGKTEFLRAVTERALSAGAILLHAVCSPEERDLPFGVLRQLFDTPALPAEVRKRISPVLRDLMESARTEDMHETVEHNRVAILYDFLLPVTELAATTPVVVCVDDIDHMDVASQQCLLHLVRRMSSTPLLMVLTELAEPRRTHSPFHAELLRHSSFVSTRLAPLSPEGARAMIGLRLGEAAARRLCDGFLEYSGGNPLLLDVLINDERLYGEVRQQGYGRALLACLYRSGPDTLRVARAMAVYGDDASPKELATLTDADVATVEWALRSMTEAGLLRLDRFRHTVAPRTVLDDLPAPDREELHHRSACLLRGQGAPAVDIAPHLAEVGQVLEPWALSVLVEAASEALLHDEVHRAVRYLDAARRSCTSEKDRWSIQAKLAQAEWQLNPLASLRHLMALTEAARAGRLDHYEAILLVRQLLWLNRTHEAADVLALLRKRAAQQQSTAIPAPPGAPEEPAELHDMELWLACTYPPLAGRVPIGAAPTGPEGAPTTRGRTFWLQSIGALSGGLIRKRSDGTQEWASHALSQLDLNHHAPWAEEATLLALMALVYGGRLGEAADRCRSLEELRNGRPSPMWQSVFDAAEAEILLRRGAFPEAVQRGRSALEHIPVQGWGTAVGLPLGTLILAHSRMGEFDEATALVTRSIPDDMFQSRYGLHYLHARGHYYLATNRTRAALGDFLSCGELMRKWGLDLPGIVPWRTSAAEAWLLQGNRDRAKRLVKDQLAIAGPQDAVSRALALRLMAVFSSLGQRPRLLGEAADILEAADCSYELARTLSDLSRAHHALGKHRRARVVVRRAWHVAHLCKAEPLCQELLPDMSGEARTGQDTERTTALASLTNSERRIASMAVKGYTNREIAEKLLITPSTVEQHLTRVYRKLAVKNRQSLPGYLRSDAG</sequence>
<dbReference type="GO" id="GO:0004016">
    <property type="term" value="F:adenylate cyclase activity"/>
    <property type="evidence" value="ECO:0007669"/>
    <property type="project" value="TreeGrafter"/>
</dbReference>
<reference evidence="4 5" key="1">
    <citation type="submission" date="2015-10" db="EMBL/GenBank/DDBJ databases">
        <title>Draft genome sequence of Streptomyces yokosukanensis DSM 40224, type strain for the species Streptomyces yokosukanensis.</title>
        <authorList>
            <person name="Ruckert C."/>
            <person name="Winkler A."/>
            <person name="Kalinowski J."/>
            <person name="Kampfer P."/>
            <person name="Glaeser S."/>
        </authorList>
    </citation>
    <scope>NUCLEOTIDE SEQUENCE [LARGE SCALE GENOMIC DNA]</scope>
    <source>
        <strain evidence="4 5">DSM 40224</strain>
    </source>
</reference>
<evidence type="ECO:0000313" key="4">
    <source>
        <dbReference type="EMBL" id="KUN02973.1"/>
    </source>
</evidence>
<dbReference type="GO" id="GO:0003677">
    <property type="term" value="F:DNA binding"/>
    <property type="evidence" value="ECO:0007669"/>
    <property type="project" value="InterPro"/>
</dbReference>
<dbReference type="InterPro" id="IPR011990">
    <property type="entry name" value="TPR-like_helical_dom_sf"/>
</dbReference>
<dbReference type="GO" id="GO:0005524">
    <property type="term" value="F:ATP binding"/>
    <property type="evidence" value="ECO:0007669"/>
    <property type="project" value="UniProtKB-KW"/>
</dbReference>
<dbReference type="CDD" id="cd06170">
    <property type="entry name" value="LuxR_C_like"/>
    <property type="match status" value="1"/>
</dbReference>
<dbReference type="Proteomes" id="UP000053127">
    <property type="component" value="Unassembled WGS sequence"/>
</dbReference>
<evidence type="ECO:0000256" key="2">
    <source>
        <dbReference type="ARBA" id="ARBA00022840"/>
    </source>
</evidence>
<protein>
    <recommendedName>
        <fullName evidence="3">HTH luxR-type domain-containing protein</fullName>
    </recommendedName>
</protein>
<dbReference type="GO" id="GO:0005737">
    <property type="term" value="C:cytoplasm"/>
    <property type="evidence" value="ECO:0007669"/>
    <property type="project" value="TreeGrafter"/>
</dbReference>
<organism evidence="4 5">
    <name type="scientific">Streptomyces yokosukanensis</name>
    <dbReference type="NCBI Taxonomy" id="67386"/>
    <lineage>
        <taxon>Bacteria</taxon>
        <taxon>Bacillati</taxon>
        <taxon>Actinomycetota</taxon>
        <taxon>Actinomycetes</taxon>
        <taxon>Kitasatosporales</taxon>
        <taxon>Streptomycetaceae</taxon>
        <taxon>Streptomyces</taxon>
    </lineage>
</organism>
<feature type="domain" description="HTH luxR-type" evidence="3">
    <location>
        <begin position="877"/>
        <end position="942"/>
    </location>
</feature>
<evidence type="ECO:0000259" key="3">
    <source>
        <dbReference type="PROSITE" id="PS50043"/>
    </source>
</evidence>
<keyword evidence="5" id="KW-1185">Reference proteome</keyword>
<evidence type="ECO:0000313" key="5">
    <source>
        <dbReference type="Proteomes" id="UP000053127"/>
    </source>
</evidence>
<dbReference type="GO" id="GO:0006355">
    <property type="term" value="P:regulation of DNA-templated transcription"/>
    <property type="evidence" value="ECO:0007669"/>
    <property type="project" value="InterPro"/>
</dbReference>
<dbReference type="PRINTS" id="PR00038">
    <property type="entry name" value="HTHLUXR"/>
</dbReference>
<accession>A0A101P145</accession>
<dbReference type="Pfam" id="PF13191">
    <property type="entry name" value="AAA_16"/>
    <property type="match status" value="1"/>
</dbReference>
<dbReference type="Gene3D" id="1.25.40.10">
    <property type="entry name" value="Tetratricopeptide repeat domain"/>
    <property type="match status" value="1"/>
</dbReference>
<dbReference type="InterPro" id="IPR027417">
    <property type="entry name" value="P-loop_NTPase"/>
</dbReference>
<dbReference type="AlphaFoldDB" id="A0A101P145"/>
<dbReference type="Gene3D" id="3.40.50.300">
    <property type="entry name" value="P-loop containing nucleotide triphosphate hydrolases"/>
    <property type="match status" value="1"/>
</dbReference>
<dbReference type="SMART" id="SM00421">
    <property type="entry name" value="HTH_LUXR"/>
    <property type="match status" value="1"/>
</dbReference>
<dbReference type="PROSITE" id="PS00622">
    <property type="entry name" value="HTH_LUXR_1"/>
    <property type="match status" value="1"/>
</dbReference>
<gene>
    <name evidence="4" type="ORF">AQI95_25980</name>
</gene>